<dbReference type="AlphaFoldDB" id="A0AAV5VLN4"/>
<organism evidence="1 2">
    <name type="scientific">Pristionchus fissidentatus</name>
    <dbReference type="NCBI Taxonomy" id="1538716"/>
    <lineage>
        <taxon>Eukaryota</taxon>
        <taxon>Metazoa</taxon>
        <taxon>Ecdysozoa</taxon>
        <taxon>Nematoda</taxon>
        <taxon>Chromadorea</taxon>
        <taxon>Rhabditida</taxon>
        <taxon>Rhabditina</taxon>
        <taxon>Diplogasteromorpha</taxon>
        <taxon>Diplogasteroidea</taxon>
        <taxon>Neodiplogasteridae</taxon>
        <taxon>Pristionchus</taxon>
    </lineage>
</organism>
<comment type="caution">
    <text evidence="1">The sequence shown here is derived from an EMBL/GenBank/DDBJ whole genome shotgun (WGS) entry which is preliminary data.</text>
</comment>
<sequence length="317" mass="37442">KSLIDGRKFSVLSDDVVSLLGNEDENSDGNIVEKFLRNHIRAGKFLKGIWRRRKRSKKKSTVDADSLREMRVSLMDQLESLIDSNEENDDEFDRILFQLMAIGKDSFTLKEISVFVLYAQRRIHETEERMERERTEVRDEVADRILEECNQFYYVLSRIEKGSDNDNCYFPSNDIFIDYLFAARINLSIKVRLIRNYLLIRMSILQLRAVVLKGSRKREVDEYKEHVKDCLESYSLNTLDLPSFHPLRSLPLFLLLEGSREKSIENFLVKRAKELKFTRVSLRGMSQLEGKDAVIRDALDDAWFTYKYPFIKEIRRQ</sequence>
<gene>
    <name evidence="1" type="ORF">PFISCL1PPCAC_10167</name>
</gene>
<evidence type="ECO:0000313" key="1">
    <source>
        <dbReference type="EMBL" id="GMT18870.1"/>
    </source>
</evidence>
<keyword evidence="2" id="KW-1185">Reference proteome</keyword>
<evidence type="ECO:0000313" key="2">
    <source>
        <dbReference type="Proteomes" id="UP001432322"/>
    </source>
</evidence>
<proteinExistence type="predicted"/>
<protein>
    <submittedName>
        <fullName evidence="1">Uncharacterized protein</fullName>
    </submittedName>
</protein>
<feature type="non-terminal residue" evidence="1">
    <location>
        <position position="317"/>
    </location>
</feature>
<name>A0AAV5VLN4_9BILA</name>
<reference evidence="1" key="1">
    <citation type="submission" date="2023-10" db="EMBL/GenBank/DDBJ databases">
        <title>Genome assembly of Pristionchus species.</title>
        <authorList>
            <person name="Yoshida K."/>
            <person name="Sommer R.J."/>
        </authorList>
    </citation>
    <scope>NUCLEOTIDE SEQUENCE</scope>
    <source>
        <strain evidence="1">RS5133</strain>
    </source>
</reference>
<feature type="non-terminal residue" evidence="1">
    <location>
        <position position="1"/>
    </location>
</feature>
<accession>A0AAV5VLN4</accession>
<dbReference type="Proteomes" id="UP001432322">
    <property type="component" value="Unassembled WGS sequence"/>
</dbReference>
<dbReference type="EMBL" id="BTSY01000003">
    <property type="protein sequence ID" value="GMT18870.1"/>
    <property type="molecule type" value="Genomic_DNA"/>
</dbReference>